<dbReference type="HOGENOM" id="CLU_016455_0_0_11"/>
<feature type="domain" description="Cell envelope-related transcriptional attenuator" evidence="4">
    <location>
        <begin position="127"/>
        <end position="296"/>
    </location>
</feature>
<gene>
    <name evidence="5" type="ORF">HMPREF9237_01565</name>
</gene>
<comment type="similarity">
    <text evidence="1">Belongs to the LytR/CpsA/Psr (LCP) family.</text>
</comment>
<keyword evidence="6" id="KW-1185">Reference proteome</keyword>
<evidence type="ECO:0000259" key="4">
    <source>
        <dbReference type="Pfam" id="PF03816"/>
    </source>
</evidence>
<dbReference type="PANTHER" id="PTHR33392">
    <property type="entry name" value="POLYISOPRENYL-TEICHOIC ACID--PEPTIDOGLYCAN TEICHOIC ACID TRANSFERASE TAGU"/>
    <property type="match status" value="1"/>
</dbReference>
<keyword evidence="3" id="KW-1133">Transmembrane helix</keyword>
<comment type="caution">
    <text evidence="5">The sequence shown here is derived from an EMBL/GenBank/DDBJ whole genome shotgun (WGS) entry which is preliminary data.</text>
</comment>
<evidence type="ECO:0000256" key="2">
    <source>
        <dbReference type="SAM" id="MobiDB-lite"/>
    </source>
</evidence>
<dbReference type="InterPro" id="IPR004474">
    <property type="entry name" value="LytR_CpsA_psr"/>
</dbReference>
<dbReference type="AlphaFoldDB" id="S2VHT4"/>
<name>S2VHT4_9ACTO</name>
<dbReference type="NCBIfam" id="TIGR00350">
    <property type="entry name" value="lytR_cpsA_psr"/>
    <property type="match status" value="1"/>
</dbReference>
<feature type="compositionally biased region" description="Low complexity" evidence="2">
    <location>
        <begin position="411"/>
        <end position="445"/>
    </location>
</feature>
<protein>
    <recommendedName>
        <fullName evidence="4">Cell envelope-related transcriptional attenuator domain-containing protein</fullName>
    </recommendedName>
</protein>
<proteinExistence type="inferred from homology"/>
<accession>S2VHT4</accession>
<dbReference type="eggNOG" id="COG1316">
    <property type="taxonomic scope" value="Bacteria"/>
</dbReference>
<dbReference type="Pfam" id="PF03816">
    <property type="entry name" value="LytR_cpsA_psr"/>
    <property type="match status" value="1"/>
</dbReference>
<dbReference type="InterPro" id="IPR050922">
    <property type="entry name" value="LytR/CpsA/Psr_CW_biosynth"/>
</dbReference>
<dbReference type="Proteomes" id="UP000014393">
    <property type="component" value="Unassembled WGS sequence"/>
</dbReference>
<evidence type="ECO:0000313" key="6">
    <source>
        <dbReference type="Proteomes" id="UP000014393"/>
    </source>
</evidence>
<keyword evidence="3" id="KW-0472">Membrane</keyword>
<dbReference type="STRING" id="59505.FB03_04305"/>
<dbReference type="EMBL" id="AGWM01000012">
    <property type="protein sequence ID" value="EPD26286.1"/>
    <property type="molecule type" value="Genomic_DNA"/>
</dbReference>
<dbReference type="Gene3D" id="3.40.630.190">
    <property type="entry name" value="LCP protein"/>
    <property type="match status" value="1"/>
</dbReference>
<feature type="region of interest" description="Disordered" evidence="2">
    <location>
        <begin position="389"/>
        <end position="475"/>
    </location>
</feature>
<reference evidence="5 6" key="1">
    <citation type="submission" date="2013-05" db="EMBL/GenBank/DDBJ databases">
        <title>The Genome Sequence of Actinobaculum schaalii FB123-CNA2.</title>
        <authorList>
            <consortium name="The Broad Institute Genomics Platform"/>
            <person name="Earl A."/>
            <person name="Ward D."/>
            <person name="Feldgarden M."/>
            <person name="Gevers D."/>
            <person name="Saerens B."/>
            <person name="Vaneechoutte M."/>
            <person name="Walker B."/>
            <person name="Young S."/>
            <person name="Zeng Q."/>
            <person name="Gargeya S."/>
            <person name="Fitzgerald M."/>
            <person name="Haas B."/>
            <person name="Abouelleil A."/>
            <person name="Allen A.W."/>
            <person name="Alvarado L."/>
            <person name="Arachchi H.M."/>
            <person name="Berlin A.M."/>
            <person name="Chapman S.B."/>
            <person name="Gainer-Dewar J."/>
            <person name="Goldberg J."/>
            <person name="Griggs A."/>
            <person name="Gujja S."/>
            <person name="Hansen M."/>
            <person name="Howarth C."/>
            <person name="Imamovic A."/>
            <person name="Ireland A."/>
            <person name="Larimer J."/>
            <person name="McCowan C."/>
            <person name="Murphy C."/>
            <person name="Pearson M."/>
            <person name="Poon T.W."/>
            <person name="Priest M."/>
            <person name="Roberts A."/>
            <person name="Saif S."/>
            <person name="Shea T."/>
            <person name="Sisk P."/>
            <person name="Sykes S."/>
            <person name="Wortman J."/>
            <person name="Nusbaum C."/>
            <person name="Birren B."/>
        </authorList>
    </citation>
    <scope>NUCLEOTIDE SEQUENCE [LARGE SCALE GENOMIC DNA]</scope>
    <source>
        <strain evidence="5 6">FB123-CNA-2</strain>
    </source>
</reference>
<evidence type="ECO:0000256" key="3">
    <source>
        <dbReference type="SAM" id="Phobius"/>
    </source>
</evidence>
<dbReference type="PANTHER" id="PTHR33392:SF6">
    <property type="entry name" value="POLYISOPRENYL-TEICHOIC ACID--PEPTIDOGLYCAN TEICHOIC ACID TRANSFERASE TAGU"/>
    <property type="match status" value="1"/>
</dbReference>
<feature type="transmembrane region" description="Helical" evidence="3">
    <location>
        <begin position="45"/>
        <end position="65"/>
    </location>
</feature>
<feature type="compositionally biased region" description="Polar residues" evidence="2">
    <location>
        <begin position="450"/>
        <end position="461"/>
    </location>
</feature>
<evidence type="ECO:0000313" key="5">
    <source>
        <dbReference type="EMBL" id="EPD26286.1"/>
    </source>
</evidence>
<sequence length="475" mass="49936">MLNTAVRRFFQRATHPNPYDEVVAKNSRAAAHLIGGRRTSSWWRVVLLVLLALLLTFGTALWSAWARYQGNITRADIDDLVPSAAAAEPVDPSAGRPLNILILGSDVRSGDSDIDNAGESGEVGGMRADTTMIMHISADRSRVDIVSVPRDTLVDIPSCTIRTSSGGSETVTTRPAPETMFNSAFAIGGQYGDVASAAACTMTTLHKMTGITFNGYIVVDFASFISTVDALGGVPMYFADDLYDERAGLDITSGCRLLNGTQALALARARYSVGDGSDISRIGRQHELVSAVAAEALRSNLLTDFGRLMRLLDAATQSLQTSQEIGSISNIVGLANSLRSLDPANIRFWTMPFAWAGNRVVATDSADYVWEALRRDVPVRAEKNADGVFVGLPPEGSPDALPSTAASGIPSTGSDAEGASSAAESTTTGDTEAATSSESTPAAAEPDSDTPASQAPTTARTAESAPVCTRENAIP</sequence>
<dbReference type="PATRIC" id="fig|883067.3.peg.1535"/>
<keyword evidence="3" id="KW-0812">Transmembrane</keyword>
<organism evidence="5 6">
    <name type="scientific">Actinotignum schaalii FB123-CNA-2</name>
    <dbReference type="NCBI Taxonomy" id="883067"/>
    <lineage>
        <taxon>Bacteria</taxon>
        <taxon>Bacillati</taxon>
        <taxon>Actinomycetota</taxon>
        <taxon>Actinomycetes</taxon>
        <taxon>Actinomycetales</taxon>
        <taxon>Actinomycetaceae</taxon>
        <taxon>Actinotignum</taxon>
    </lineage>
</organism>
<evidence type="ECO:0000256" key="1">
    <source>
        <dbReference type="ARBA" id="ARBA00006068"/>
    </source>
</evidence>